<dbReference type="AlphaFoldDB" id="A0A382TUN5"/>
<protein>
    <submittedName>
        <fullName evidence="1">Uncharacterized protein</fullName>
    </submittedName>
</protein>
<sequence length="58" mass="6752">MKRNLDYYPYYFEYAAKIDSATQVLGSYFLQDPLNFNGELTRIAIERSSSGEYLSNVE</sequence>
<gene>
    <name evidence="1" type="ORF">METZ01_LOCUS378259</name>
</gene>
<accession>A0A382TUN5</accession>
<proteinExistence type="predicted"/>
<reference evidence="1" key="1">
    <citation type="submission" date="2018-05" db="EMBL/GenBank/DDBJ databases">
        <authorList>
            <person name="Lanie J.A."/>
            <person name="Ng W.-L."/>
            <person name="Kazmierczak K.M."/>
            <person name="Andrzejewski T.M."/>
            <person name="Davidsen T.M."/>
            <person name="Wayne K.J."/>
            <person name="Tettelin H."/>
            <person name="Glass J.I."/>
            <person name="Rusch D."/>
            <person name="Podicherti R."/>
            <person name="Tsui H.-C.T."/>
            <person name="Winkler M.E."/>
        </authorList>
    </citation>
    <scope>NUCLEOTIDE SEQUENCE</scope>
</reference>
<evidence type="ECO:0000313" key="1">
    <source>
        <dbReference type="EMBL" id="SVD25405.1"/>
    </source>
</evidence>
<dbReference type="EMBL" id="UINC01139077">
    <property type="protein sequence ID" value="SVD25405.1"/>
    <property type="molecule type" value="Genomic_DNA"/>
</dbReference>
<organism evidence="1">
    <name type="scientific">marine metagenome</name>
    <dbReference type="NCBI Taxonomy" id="408172"/>
    <lineage>
        <taxon>unclassified sequences</taxon>
        <taxon>metagenomes</taxon>
        <taxon>ecological metagenomes</taxon>
    </lineage>
</organism>
<name>A0A382TUN5_9ZZZZ</name>